<evidence type="ECO:0000256" key="5">
    <source>
        <dbReference type="SAM" id="MobiDB-lite"/>
    </source>
</evidence>
<feature type="domain" description="HTH tetR-type" evidence="6">
    <location>
        <begin position="24"/>
        <end position="84"/>
    </location>
</feature>
<dbReference type="PRINTS" id="PR00455">
    <property type="entry name" value="HTHTETR"/>
</dbReference>
<dbReference type="InterPro" id="IPR050109">
    <property type="entry name" value="HTH-type_TetR-like_transc_reg"/>
</dbReference>
<dbReference type="Pfam" id="PF00440">
    <property type="entry name" value="TetR_N"/>
    <property type="match status" value="1"/>
</dbReference>
<dbReference type="PROSITE" id="PS50977">
    <property type="entry name" value="HTH_TETR_2"/>
    <property type="match status" value="1"/>
</dbReference>
<accession>A0ABT2AQT3</accession>
<proteinExistence type="predicted"/>
<keyword evidence="1" id="KW-0805">Transcription regulation</keyword>
<comment type="caution">
    <text evidence="7">The sequence shown here is derived from an EMBL/GenBank/DDBJ whole genome shotgun (WGS) entry which is preliminary data.</text>
</comment>
<name>A0ABT2AQT3_9BURK</name>
<reference evidence="7 8" key="1">
    <citation type="submission" date="2022-08" db="EMBL/GenBank/DDBJ databases">
        <title>Reclassification of Massilia species as members of the genera Telluria, Duganella, Pseudoduganella, Mokoshia gen. nov. and Zemynaea gen. nov. using orthogonal and non-orthogonal genome-based approaches.</title>
        <authorList>
            <person name="Bowman J.P."/>
        </authorList>
    </citation>
    <scope>NUCLEOTIDE SEQUENCE [LARGE SCALE GENOMIC DNA]</scope>
    <source>
        <strain evidence="7 8">JCM 31661</strain>
    </source>
</reference>
<evidence type="ECO:0000256" key="2">
    <source>
        <dbReference type="ARBA" id="ARBA00023125"/>
    </source>
</evidence>
<organism evidence="7 8">
    <name type="scientific">Massilia agri</name>
    <dbReference type="NCBI Taxonomy" id="1886785"/>
    <lineage>
        <taxon>Bacteria</taxon>
        <taxon>Pseudomonadati</taxon>
        <taxon>Pseudomonadota</taxon>
        <taxon>Betaproteobacteria</taxon>
        <taxon>Burkholderiales</taxon>
        <taxon>Oxalobacteraceae</taxon>
        <taxon>Telluria group</taxon>
        <taxon>Massilia</taxon>
    </lineage>
</organism>
<gene>
    <name evidence="7" type="ORF">NX780_19905</name>
</gene>
<evidence type="ECO:0000313" key="7">
    <source>
        <dbReference type="EMBL" id="MCS0598611.1"/>
    </source>
</evidence>
<dbReference type="SUPFAM" id="SSF48498">
    <property type="entry name" value="Tetracyclin repressor-like, C-terminal domain"/>
    <property type="match status" value="1"/>
</dbReference>
<feature type="region of interest" description="Disordered" evidence="5">
    <location>
        <begin position="1"/>
        <end position="21"/>
    </location>
</feature>
<dbReference type="EMBL" id="JANUHA010000016">
    <property type="protein sequence ID" value="MCS0598611.1"/>
    <property type="molecule type" value="Genomic_DNA"/>
</dbReference>
<evidence type="ECO:0000256" key="4">
    <source>
        <dbReference type="PROSITE-ProRule" id="PRU00335"/>
    </source>
</evidence>
<keyword evidence="8" id="KW-1185">Reference proteome</keyword>
<dbReference type="Proteomes" id="UP001206572">
    <property type="component" value="Unassembled WGS sequence"/>
</dbReference>
<dbReference type="Gene3D" id="1.10.357.10">
    <property type="entry name" value="Tetracycline Repressor, domain 2"/>
    <property type="match status" value="1"/>
</dbReference>
<evidence type="ECO:0000313" key="8">
    <source>
        <dbReference type="Proteomes" id="UP001206572"/>
    </source>
</evidence>
<evidence type="ECO:0000256" key="1">
    <source>
        <dbReference type="ARBA" id="ARBA00023015"/>
    </source>
</evidence>
<dbReference type="InterPro" id="IPR001647">
    <property type="entry name" value="HTH_TetR"/>
</dbReference>
<sequence>MTSTTYLESARETSAGRRRHVKKARLTQQIATVAGELFRAHGYAAVTMEQIAAAADVSKRTLYKYFPVKEAILAHLLEAELAHDLANPGFQFDAEAPFRSNATALLAESAAWCERHPDYLLPYIRYKFIVFTPGEESAGQGTDGGDMVYAWKQLITAGQQGGELDPTRPAEELAFYFHYLYLAALMRWITDRRHDLRQEFAKVVGLFLDGAVRPPTSAA</sequence>
<protein>
    <submittedName>
        <fullName evidence="7">TetR/AcrR family transcriptional regulator</fullName>
    </submittedName>
</protein>
<keyword evidence="3" id="KW-0804">Transcription</keyword>
<evidence type="ECO:0000259" key="6">
    <source>
        <dbReference type="PROSITE" id="PS50977"/>
    </source>
</evidence>
<evidence type="ECO:0000256" key="3">
    <source>
        <dbReference type="ARBA" id="ARBA00023163"/>
    </source>
</evidence>
<dbReference type="PANTHER" id="PTHR30055:SF234">
    <property type="entry name" value="HTH-TYPE TRANSCRIPTIONAL REGULATOR BETI"/>
    <property type="match status" value="1"/>
</dbReference>
<dbReference type="RefSeq" id="WP_258829616.1">
    <property type="nucleotide sequence ID" value="NZ_JANUHA010000016.1"/>
</dbReference>
<feature type="DNA-binding region" description="H-T-H motif" evidence="4">
    <location>
        <begin position="47"/>
        <end position="66"/>
    </location>
</feature>
<dbReference type="InterPro" id="IPR009057">
    <property type="entry name" value="Homeodomain-like_sf"/>
</dbReference>
<keyword evidence="2 4" id="KW-0238">DNA-binding</keyword>
<dbReference type="PANTHER" id="PTHR30055">
    <property type="entry name" value="HTH-TYPE TRANSCRIPTIONAL REGULATOR RUTR"/>
    <property type="match status" value="1"/>
</dbReference>
<dbReference type="SUPFAM" id="SSF46689">
    <property type="entry name" value="Homeodomain-like"/>
    <property type="match status" value="1"/>
</dbReference>
<dbReference type="InterPro" id="IPR036271">
    <property type="entry name" value="Tet_transcr_reg_TetR-rel_C_sf"/>
</dbReference>